<keyword evidence="4" id="KW-1185">Reference proteome</keyword>
<evidence type="ECO:0000256" key="2">
    <source>
        <dbReference type="SAM" id="MobiDB-lite"/>
    </source>
</evidence>
<dbReference type="eggNOG" id="KOG1744">
    <property type="taxonomic scope" value="Eukaryota"/>
</dbReference>
<comment type="similarity">
    <text evidence="1">Belongs to the histone H2B family.</text>
</comment>
<accession>A0A0P0UYK9</accession>
<dbReference type="AlphaFoldDB" id="A0A0P0UYK9"/>
<feature type="region of interest" description="Disordered" evidence="2">
    <location>
        <begin position="1"/>
        <end position="186"/>
    </location>
</feature>
<dbReference type="GO" id="GO:0030527">
    <property type="term" value="F:structural constituent of chromatin"/>
    <property type="evidence" value="ECO:0007669"/>
    <property type="project" value="InterPro"/>
</dbReference>
<protein>
    <submittedName>
        <fullName evidence="3">Os01g0149600 protein</fullName>
    </submittedName>
</protein>
<reference evidence="3 4" key="2">
    <citation type="journal article" date="2013" name="Plant Cell Physiol.">
        <title>Rice Annotation Project Database (RAP-DB): an integrative and interactive database for rice genomics.</title>
        <authorList>
            <person name="Sakai H."/>
            <person name="Lee S.S."/>
            <person name="Tanaka T."/>
            <person name="Numa H."/>
            <person name="Kim J."/>
            <person name="Kawahara Y."/>
            <person name="Wakimoto H."/>
            <person name="Yang C.C."/>
            <person name="Iwamoto M."/>
            <person name="Abe T."/>
            <person name="Yamada Y."/>
            <person name="Muto A."/>
            <person name="Inokuchi H."/>
            <person name="Ikemura T."/>
            <person name="Matsumoto T."/>
            <person name="Sasaki T."/>
            <person name="Itoh T."/>
        </authorList>
    </citation>
    <scope>NUCLEOTIDE SEQUENCE [LARGE SCALE GENOMIC DNA]</scope>
    <source>
        <strain evidence="4">cv. Nipponbare</strain>
    </source>
</reference>
<dbReference type="InterPro" id="IPR000558">
    <property type="entry name" value="Histone_H2B"/>
</dbReference>
<name>A0A0P0UYK9_ORYSJ</name>
<dbReference type="GO" id="GO:0000786">
    <property type="term" value="C:nucleosome"/>
    <property type="evidence" value="ECO:0007669"/>
    <property type="project" value="InterPro"/>
</dbReference>
<dbReference type="GO" id="GO:0046982">
    <property type="term" value="F:protein heterodimerization activity"/>
    <property type="evidence" value="ECO:0007669"/>
    <property type="project" value="InterPro"/>
</dbReference>
<reference evidence="4" key="1">
    <citation type="journal article" date="2005" name="Nature">
        <title>The map-based sequence of the rice genome.</title>
        <authorList>
            <consortium name="International rice genome sequencing project (IRGSP)"/>
            <person name="Matsumoto T."/>
            <person name="Wu J."/>
            <person name="Kanamori H."/>
            <person name="Katayose Y."/>
            <person name="Fujisawa M."/>
            <person name="Namiki N."/>
            <person name="Mizuno H."/>
            <person name="Yamamoto K."/>
            <person name="Antonio B.A."/>
            <person name="Baba T."/>
            <person name="Sakata K."/>
            <person name="Nagamura Y."/>
            <person name="Aoki H."/>
            <person name="Arikawa K."/>
            <person name="Arita K."/>
            <person name="Bito T."/>
            <person name="Chiden Y."/>
            <person name="Fujitsuka N."/>
            <person name="Fukunaka R."/>
            <person name="Hamada M."/>
            <person name="Harada C."/>
            <person name="Hayashi A."/>
            <person name="Hijishita S."/>
            <person name="Honda M."/>
            <person name="Hosokawa S."/>
            <person name="Ichikawa Y."/>
            <person name="Idonuma A."/>
            <person name="Iijima M."/>
            <person name="Ikeda M."/>
            <person name="Ikeno M."/>
            <person name="Ito K."/>
            <person name="Ito S."/>
            <person name="Ito T."/>
            <person name="Ito Y."/>
            <person name="Ito Y."/>
            <person name="Iwabuchi A."/>
            <person name="Kamiya K."/>
            <person name="Karasawa W."/>
            <person name="Kurita K."/>
            <person name="Katagiri S."/>
            <person name="Kikuta A."/>
            <person name="Kobayashi H."/>
            <person name="Kobayashi N."/>
            <person name="Machita K."/>
            <person name="Maehara T."/>
            <person name="Masukawa M."/>
            <person name="Mizubayashi T."/>
            <person name="Mukai Y."/>
            <person name="Nagasaki H."/>
            <person name="Nagata Y."/>
            <person name="Naito S."/>
            <person name="Nakashima M."/>
            <person name="Nakama Y."/>
            <person name="Nakamichi Y."/>
            <person name="Nakamura M."/>
            <person name="Meguro A."/>
            <person name="Negishi M."/>
            <person name="Ohta I."/>
            <person name="Ohta T."/>
            <person name="Okamoto M."/>
            <person name="Ono N."/>
            <person name="Saji S."/>
            <person name="Sakaguchi M."/>
            <person name="Sakai K."/>
            <person name="Shibata M."/>
            <person name="Shimokawa T."/>
            <person name="Song J."/>
            <person name="Takazaki Y."/>
            <person name="Terasawa K."/>
            <person name="Tsugane M."/>
            <person name="Tsuji K."/>
            <person name="Ueda S."/>
            <person name="Waki K."/>
            <person name="Yamagata H."/>
            <person name="Yamamoto M."/>
            <person name="Yamamoto S."/>
            <person name="Yamane H."/>
            <person name="Yoshiki S."/>
            <person name="Yoshihara R."/>
            <person name="Yukawa K."/>
            <person name="Zhong H."/>
            <person name="Yano M."/>
            <person name="Yuan Q."/>
            <person name="Ouyang S."/>
            <person name="Liu J."/>
            <person name="Jones K.M."/>
            <person name="Gansberger K."/>
            <person name="Moffat K."/>
            <person name="Hill J."/>
            <person name="Bera J."/>
            <person name="Fadrosh D."/>
            <person name="Jin S."/>
            <person name="Johri S."/>
            <person name="Kim M."/>
            <person name="Overton L."/>
            <person name="Reardon M."/>
            <person name="Tsitrin T."/>
            <person name="Vuong H."/>
            <person name="Weaver B."/>
            <person name="Ciecko A."/>
            <person name="Tallon L."/>
            <person name="Jackson J."/>
            <person name="Pai G."/>
            <person name="Aken S.V."/>
            <person name="Utterback T."/>
            <person name="Reidmuller S."/>
            <person name="Feldblyum T."/>
            <person name="Hsiao J."/>
            <person name="Zismann V."/>
            <person name="Iobst S."/>
            <person name="de Vazeille A.R."/>
            <person name="Buell C.R."/>
            <person name="Ying K."/>
            <person name="Li Y."/>
            <person name="Lu T."/>
            <person name="Huang Y."/>
            <person name="Zhao Q."/>
            <person name="Feng Q."/>
            <person name="Zhang L."/>
            <person name="Zhu J."/>
            <person name="Weng Q."/>
            <person name="Mu J."/>
            <person name="Lu Y."/>
            <person name="Fan D."/>
            <person name="Liu Y."/>
            <person name="Guan J."/>
            <person name="Zhang Y."/>
            <person name="Yu S."/>
            <person name="Liu X."/>
            <person name="Zhang Y."/>
            <person name="Hong G."/>
            <person name="Han B."/>
            <person name="Choisne N."/>
            <person name="Demange N."/>
            <person name="Orjeda G."/>
            <person name="Samain S."/>
            <person name="Cattolico L."/>
            <person name="Pelletier E."/>
            <person name="Couloux A."/>
            <person name="Segurens B."/>
            <person name="Wincker P."/>
            <person name="D'Hont A."/>
            <person name="Scarpelli C."/>
            <person name="Weissenbach J."/>
            <person name="Salanoubat M."/>
            <person name="Quetier F."/>
            <person name="Yu Y."/>
            <person name="Kim H.R."/>
            <person name="Rambo T."/>
            <person name="Currie J."/>
            <person name="Collura K."/>
            <person name="Luo M."/>
            <person name="Yang T."/>
            <person name="Ammiraju J.S.S."/>
            <person name="Engler F."/>
            <person name="Soderlund C."/>
            <person name="Wing R.A."/>
            <person name="Palmer L.E."/>
            <person name="de la Bastide M."/>
            <person name="Spiegel L."/>
            <person name="Nascimento L."/>
            <person name="Zutavern T."/>
            <person name="O'Shaughnessy A."/>
            <person name="Dike S."/>
            <person name="Dedhia N."/>
            <person name="Preston R."/>
            <person name="Balija V."/>
            <person name="McCombie W.R."/>
            <person name="Chow T."/>
            <person name="Chen H."/>
            <person name="Chung M."/>
            <person name="Chen C."/>
            <person name="Shaw J."/>
            <person name="Wu H."/>
            <person name="Hsiao K."/>
            <person name="Chao Y."/>
            <person name="Chu M."/>
            <person name="Cheng C."/>
            <person name="Hour A."/>
            <person name="Lee P."/>
            <person name="Lin S."/>
            <person name="Lin Y."/>
            <person name="Liou J."/>
            <person name="Liu S."/>
            <person name="Hsing Y."/>
            <person name="Raghuvanshi S."/>
            <person name="Mohanty A."/>
            <person name="Bharti A.K."/>
            <person name="Gaur A."/>
            <person name="Gupta V."/>
            <person name="Kumar D."/>
            <person name="Ravi V."/>
            <person name="Vij S."/>
            <person name="Kapur A."/>
            <person name="Khurana P."/>
            <person name="Khurana P."/>
            <person name="Khurana J.P."/>
            <person name="Tyagi A.K."/>
            <person name="Gaikwad K."/>
            <person name="Singh A."/>
            <person name="Dalal V."/>
            <person name="Srivastava S."/>
            <person name="Dixit A."/>
            <person name="Pal A.K."/>
            <person name="Ghazi I.A."/>
            <person name="Yadav M."/>
            <person name="Pandit A."/>
            <person name="Bhargava A."/>
            <person name="Sureshbabu K."/>
            <person name="Batra K."/>
            <person name="Sharma T.R."/>
            <person name="Mohapatra T."/>
            <person name="Singh N.K."/>
            <person name="Messing J."/>
            <person name="Nelson A.B."/>
            <person name="Fuks G."/>
            <person name="Kavchok S."/>
            <person name="Keizer G."/>
            <person name="Linton E."/>
            <person name="Llaca V."/>
            <person name="Song R."/>
            <person name="Tanyolac B."/>
            <person name="Young S."/>
            <person name="Ho-Il K."/>
            <person name="Hahn J.H."/>
            <person name="Sangsakoo G."/>
            <person name="Vanavichit A."/>
            <person name="de Mattos Luiz.A.T."/>
            <person name="Zimmer P.D."/>
            <person name="Malone G."/>
            <person name="Dellagostin O."/>
            <person name="de Oliveira A.C."/>
            <person name="Bevan M."/>
            <person name="Bancroft I."/>
            <person name="Minx P."/>
            <person name="Cordum H."/>
            <person name="Wilson R."/>
            <person name="Cheng Z."/>
            <person name="Jin W."/>
            <person name="Jiang J."/>
            <person name="Leong S.A."/>
            <person name="Iwama H."/>
            <person name="Gojobori T."/>
            <person name="Itoh T."/>
            <person name="Niimura Y."/>
            <person name="Fujii Y."/>
            <person name="Habara T."/>
            <person name="Sakai H."/>
            <person name="Sato Y."/>
            <person name="Wilson G."/>
            <person name="Kumar K."/>
            <person name="McCouch S."/>
            <person name="Juretic N."/>
            <person name="Hoen D."/>
            <person name="Wright S."/>
            <person name="Bruskiewich R."/>
            <person name="Bureau T."/>
            <person name="Miyao A."/>
            <person name="Hirochika H."/>
            <person name="Nishikawa T."/>
            <person name="Kadowaki K."/>
            <person name="Sugiura M."/>
            <person name="Burr B."/>
            <person name="Sasaki T."/>
        </authorList>
    </citation>
    <scope>NUCLEOTIDE SEQUENCE [LARGE SCALE GENOMIC DNA]</scope>
    <source>
        <strain evidence="4">cv. Nipponbare</strain>
    </source>
</reference>
<evidence type="ECO:0000256" key="1">
    <source>
        <dbReference type="ARBA" id="ARBA00006846"/>
    </source>
</evidence>
<dbReference type="GO" id="GO:0003677">
    <property type="term" value="F:DNA binding"/>
    <property type="evidence" value="ECO:0007669"/>
    <property type="project" value="InterPro"/>
</dbReference>
<dbReference type="PRINTS" id="PR00621">
    <property type="entry name" value="HISTONEH2B"/>
</dbReference>
<feature type="compositionally biased region" description="Pro residues" evidence="2">
    <location>
        <begin position="12"/>
        <end position="27"/>
    </location>
</feature>
<feature type="non-terminal residue" evidence="3">
    <location>
        <position position="1"/>
    </location>
</feature>
<feature type="compositionally biased region" description="Basic residues" evidence="2">
    <location>
        <begin position="45"/>
        <end position="56"/>
    </location>
</feature>
<dbReference type="InterPro" id="IPR009072">
    <property type="entry name" value="Histone-fold"/>
</dbReference>
<dbReference type="EMBL" id="AP014957">
    <property type="protein sequence ID" value="BAS70405.1"/>
    <property type="molecule type" value="Genomic_DNA"/>
</dbReference>
<sequence length="217" mass="23525">ALRRRKAQTLKTPPPPRGGKPAPPPSSVPAHIFSASHPPIFFRHPTSHIHPRHRSAPRAFHQSGRTSPPLQNHLPTSPPFPTPQSRESHRFRFLSSPREEESSGSHGAQGGEEAGREEARGGGARSGEGREGPRGEEAQGGEASPRRQGREGQRRGEEGGEEEGEEERRDLQDLHLQGAQAGSPRHRHLLQGHVLPGELAKHAVSEGTKAVTKFTSA</sequence>
<feature type="compositionally biased region" description="Polar residues" evidence="2">
    <location>
        <begin position="63"/>
        <end position="75"/>
    </location>
</feature>
<feature type="compositionally biased region" description="Basic and acidic residues" evidence="2">
    <location>
        <begin position="127"/>
        <end position="137"/>
    </location>
</feature>
<proteinExistence type="inferred from homology"/>
<dbReference type="Proteomes" id="UP000059680">
    <property type="component" value="Chromosome 1"/>
</dbReference>
<organism evidence="3 4">
    <name type="scientific">Oryza sativa subsp. japonica</name>
    <name type="common">Rice</name>
    <dbReference type="NCBI Taxonomy" id="39947"/>
    <lineage>
        <taxon>Eukaryota</taxon>
        <taxon>Viridiplantae</taxon>
        <taxon>Streptophyta</taxon>
        <taxon>Embryophyta</taxon>
        <taxon>Tracheophyta</taxon>
        <taxon>Spermatophyta</taxon>
        <taxon>Magnoliopsida</taxon>
        <taxon>Liliopsida</taxon>
        <taxon>Poales</taxon>
        <taxon>Poaceae</taxon>
        <taxon>BOP clade</taxon>
        <taxon>Oryzoideae</taxon>
        <taxon>Oryzeae</taxon>
        <taxon>Oryzinae</taxon>
        <taxon>Oryza</taxon>
        <taxon>Oryza sativa</taxon>
    </lineage>
</organism>
<evidence type="ECO:0000313" key="3">
    <source>
        <dbReference type="EMBL" id="BAS70405.1"/>
    </source>
</evidence>
<dbReference type="Gene3D" id="1.10.20.10">
    <property type="entry name" value="Histone, subunit A"/>
    <property type="match status" value="1"/>
</dbReference>
<reference evidence="3 4" key="3">
    <citation type="journal article" date="2013" name="Rice">
        <title>Improvement of the Oryza sativa Nipponbare reference genome using next generation sequence and optical map data.</title>
        <authorList>
            <person name="Kawahara Y."/>
            <person name="de la Bastide M."/>
            <person name="Hamilton J.P."/>
            <person name="Kanamori H."/>
            <person name="McCombie W.R."/>
            <person name="Ouyang S."/>
            <person name="Schwartz D.C."/>
            <person name="Tanaka T."/>
            <person name="Wu J."/>
            <person name="Zhou S."/>
            <person name="Childs K.L."/>
            <person name="Davidson R.M."/>
            <person name="Lin H."/>
            <person name="Quesada-Ocampo L."/>
            <person name="Vaillancourt B."/>
            <person name="Sakai H."/>
            <person name="Lee S.S."/>
            <person name="Kim J."/>
            <person name="Numa H."/>
            <person name="Itoh T."/>
            <person name="Buell C.R."/>
            <person name="Matsumoto T."/>
        </authorList>
    </citation>
    <scope>NUCLEOTIDE SEQUENCE [LARGE SCALE GENOMIC DNA]</scope>
    <source>
        <strain evidence="4">cv. Nipponbare</strain>
    </source>
</reference>
<dbReference type="SUPFAM" id="SSF47113">
    <property type="entry name" value="Histone-fold"/>
    <property type="match status" value="1"/>
</dbReference>
<evidence type="ECO:0000313" key="4">
    <source>
        <dbReference type="Proteomes" id="UP000059680"/>
    </source>
</evidence>
<gene>
    <name evidence="3" type="ordered locus">Os01g0149600</name>
    <name evidence="3" type="ORF">OSNPB_010149600</name>
</gene>
<feature type="compositionally biased region" description="Basic and acidic residues" evidence="2">
    <location>
        <begin position="144"/>
        <end position="158"/>
    </location>
</feature>